<gene>
    <name evidence="2" type="ORF">METZ01_LOCUS217981</name>
</gene>
<feature type="non-terminal residue" evidence="2">
    <location>
        <position position="29"/>
    </location>
</feature>
<dbReference type="AlphaFoldDB" id="A0A382FSK0"/>
<accession>A0A382FSK0</accession>
<sequence length="29" mass="3137">MSDMEPPVALGKSAGDSLSARQVTQRFRT</sequence>
<evidence type="ECO:0000256" key="1">
    <source>
        <dbReference type="SAM" id="MobiDB-lite"/>
    </source>
</evidence>
<reference evidence="2" key="1">
    <citation type="submission" date="2018-05" db="EMBL/GenBank/DDBJ databases">
        <authorList>
            <person name="Lanie J.A."/>
            <person name="Ng W.-L."/>
            <person name="Kazmierczak K.M."/>
            <person name="Andrzejewski T.M."/>
            <person name="Davidsen T.M."/>
            <person name="Wayne K.J."/>
            <person name="Tettelin H."/>
            <person name="Glass J.I."/>
            <person name="Rusch D."/>
            <person name="Podicherti R."/>
            <person name="Tsui H.-C.T."/>
            <person name="Winkler M.E."/>
        </authorList>
    </citation>
    <scope>NUCLEOTIDE SEQUENCE</scope>
</reference>
<name>A0A382FSK0_9ZZZZ</name>
<proteinExistence type="predicted"/>
<feature type="compositionally biased region" description="Polar residues" evidence="1">
    <location>
        <begin position="19"/>
        <end position="29"/>
    </location>
</feature>
<organism evidence="2">
    <name type="scientific">marine metagenome</name>
    <dbReference type="NCBI Taxonomy" id="408172"/>
    <lineage>
        <taxon>unclassified sequences</taxon>
        <taxon>metagenomes</taxon>
        <taxon>ecological metagenomes</taxon>
    </lineage>
</organism>
<evidence type="ECO:0000313" key="2">
    <source>
        <dbReference type="EMBL" id="SVB65127.1"/>
    </source>
</evidence>
<dbReference type="EMBL" id="UINC01051230">
    <property type="protein sequence ID" value="SVB65127.1"/>
    <property type="molecule type" value="Genomic_DNA"/>
</dbReference>
<feature type="region of interest" description="Disordered" evidence="1">
    <location>
        <begin position="1"/>
        <end position="29"/>
    </location>
</feature>
<protein>
    <submittedName>
        <fullName evidence="2">Uncharacterized protein</fullName>
    </submittedName>
</protein>